<dbReference type="RefSeq" id="XP_002911258.1">
    <property type="nucleotide sequence ID" value="XM_002911212.1"/>
</dbReference>
<evidence type="ECO:0000256" key="9">
    <source>
        <dbReference type="ARBA" id="ARBA00023136"/>
    </source>
</evidence>
<dbReference type="InterPro" id="IPR056824">
    <property type="entry name" value="PGAP1_TMD"/>
</dbReference>
<evidence type="ECO:0000259" key="13">
    <source>
        <dbReference type="Pfam" id="PF07819"/>
    </source>
</evidence>
<dbReference type="HOGENOM" id="CLU_006103_0_0_1"/>
<dbReference type="InterPro" id="IPR012908">
    <property type="entry name" value="PGAP1-ab_dom-like"/>
</dbReference>
<feature type="compositionally biased region" description="Polar residues" evidence="11">
    <location>
        <begin position="344"/>
        <end position="355"/>
    </location>
</feature>
<dbReference type="InterPro" id="IPR029058">
    <property type="entry name" value="AB_hydrolase_fold"/>
</dbReference>
<keyword evidence="5 10" id="KW-0378">Hydrolase</keyword>
<keyword evidence="16" id="KW-1185">Reference proteome</keyword>
<dbReference type="KEGG" id="cci:CC1G_14687"/>
<feature type="domain" description="GPI inositol-deacylase transmembrane" evidence="14">
    <location>
        <begin position="652"/>
        <end position="895"/>
    </location>
</feature>
<gene>
    <name evidence="15" type="ORF">CC1G_14687</name>
</gene>
<dbReference type="EMBL" id="AACS02000005">
    <property type="protein sequence ID" value="EFI27764.1"/>
    <property type="molecule type" value="Genomic_DNA"/>
</dbReference>
<dbReference type="SUPFAM" id="SSF53474">
    <property type="entry name" value="alpha/beta-Hydrolases"/>
    <property type="match status" value="1"/>
</dbReference>
<dbReference type="Proteomes" id="UP000001861">
    <property type="component" value="Unassembled WGS sequence"/>
</dbReference>
<dbReference type="PANTHER" id="PTHR15495:SF7">
    <property type="entry name" value="GPI INOSITOL-DEACYLASE"/>
    <property type="match status" value="1"/>
</dbReference>
<comment type="similarity">
    <text evidence="2 10">Belongs to the GPI inositol-deacylase family.</text>
</comment>
<evidence type="ECO:0000256" key="1">
    <source>
        <dbReference type="ARBA" id="ARBA00004477"/>
    </source>
</evidence>
<protein>
    <recommendedName>
        <fullName evidence="10">GPI inositol-deacylase</fullName>
        <ecNumber evidence="10">3.1.-.-</ecNumber>
    </recommendedName>
</protein>
<evidence type="ECO:0000256" key="5">
    <source>
        <dbReference type="ARBA" id="ARBA00022801"/>
    </source>
</evidence>
<feature type="domain" description="GPI inositol-deacylase PGAP1-like alpha/beta" evidence="13">
    <location>
        <begin position="79"/>
        <end position="293"/>
    </location>
</feature>
<feature type="transmembrane region" description="Helical" evidence="10">
    <location>
        <begin position="631"/>
        <end position="648"/>
    </location>
</feature>
<comment type="subcellular location">
    <subcellularLocation>
        <location evidence="1">Endoplasmic reticulum membrane</location>
        <topology evidence="1">Multi-pass membrane protein</topology>
    </subcellularLocation>
</comment>
<evidence type="ECO:0000259" key="14">
    <source>
        <dbReference type="Pfam" id="PF25140"/>
    </source>
</evidence>
<dbReference type="STRING" id="240176.D6RMK1"/>
<dbReference type="InterPro" id="IPR039529">
    <property type="entry name" value="PGAP1/BST1"/>
</dbReference>
<feature type="transmembrane region" description="Helical" evidence="10">
    <location>
        <begin position="710"/>
        <end position="728"/>
    </location>
</feature>
<keyword evidence="4 10" id="KW-0812">Transmembrane</keyword>
<evidence type="ECO:0000256" key="10">
    <source>
        <dbReference type="RuleBase" id="RU365011"/>
    </source>
</evidence>
<comment type="function">
    <text evidence="10">Involved in inositol deacylation of GPI-anchored proteins which plays important roles in the quality control and ER-associated degradation of GPI-anchored proteins.</text>
</comment>
<dbReference type="GO" id="GO:0050185">
    <property type="term" value="F:phosphatidylinositol deacylase activity"/>
    <property type="evidence" value="ECO:0007669"/>
    <property type="project" value="TreeGrafter"/>
</dbReference>
<dbReference type="AlphaFoldDB" id="D6RMK1"/>
<evidence type="ECO:0000256" key="11">
    <source>
        <dbReference type="SAM" id="MobiDB-lite"/>
    </source>
</evidence>
<sequence>MALRTFTGLFSLCAVLGLYFAVRNAGDSLSPQGCRMSWMSPSYVLQTGMNDTWSPLASRYSLWLYREVGWDSAVIGNSLPVLFIPGNAGSSHQVRSIASSAARQYYGSPRHISQEFASRVDVHRPLDVYAVEFNEDLTAFHGTTLQSQIQYTTRAISYILSHYPPGTRILVLGHSMGGIVATSLLPSSQISAIIAMATPFALPPARFDPSIDSVYTNLHKILADDPTPILSICGGATDKMIPSESCILPHTNGSGFRRTVFTSALEGSWTGVGHEAIVWCHQARWRVARAALELSPYRSTGEVVKALDRWLRDGHTLPPDGGPDQELTLEEVENAQETRKGTKLQLTSPTSSTAGTYRLEVPRSTSSDIKSSLIVLLSQGSVNGLGPQRPIPLRASIYGCVKDNDSCTPLPPTVLKLLPSPIPGKPFPVPKEGSDESTGVVVFEADLSSAELEYVIIKVENADGRGWLLASIEEASIVSTDGGMISLLVDGLTTPVPKSTSLRLEFRYPALVSNALVAYRVTAVGKQEPRCSNILFPPLLVHGSNPDETHYFPLRNRGQPRTILHTHSPAPFIPTPGLPDRGIGFSIYSSGLLGCDHATEGIHIAVDLPMTMASLGNIAGVSVALERYTRLLPRLLLITFAMSFIPFAKTRYLGNGGDPWFSVIAPLILMISSGLVVVSWLLLSLIKFGLRKIMSFASTRGRKKTDASSVSKNTLVSIGLLFLAIFLFIPWQVAFLGCWVFHLSTCAASHAWPEAESLPRGPDGNHHGSDDRREKTEEMKNGRQNNANLNDHFLLLMTWLLPLVAPILAVWVRTLATAGLTTPFNGDHNFLNVAPFLILVDFASWTPTRMFEPAPFERWVSARWLFALIATAAFFFGSRNPYFVFWAVALVITLIAHFGITRYAIIGLHGAEPLWQNHPVFSALVADN</sequence>
<feature type="compositionally biased region" description="Basic and acidic residues" evidence="11">
    <location>
        <begin position="763"/>
        <end position="780"/>
    </location>
</feature>
<evidence type="ECO:0000313" key="15">
    <source>
        <dbReference type="EMBL" id="EFI27764.1"/>
    </source>
</evidence>
<feature type="region of interest" description="Disordered" evidence="11">
    <location>
        <begin position="337"/>
        <end position="363"/>
    </location>
</feature>
<organism evidence="15 16">
    <name type="scientific">Coprinopsis cinerea (strain Okayama-7 / 130 / ATCC MYA-4618 / FGSC 9003)</name>
    <name type="common">Inky cap fungus</name>
    <name type="synonym">Hormographiella aspergillata</name>
    <dbReference type="NCBI Taxonomy" id="240176"/>
    <lineage>
        <taxon>Eukaryota</taxon>
        <taxon>Fungi</taxon>
        <taxon>Dikarya</taxon>
        <taxon>Basidiomycota</taxon>
        <taxon>Agaricomycotina</taxon>
        <taxon>Agaricomycetes</taxon>
        <taxon>Agaricomycetidae</taxon>
        <taxon>Agaricales</taxon>
        <taxon>Agaricineae</taxon>
        <taxon>Psathyrellaceae</taxon>
        <taxon>Coprinopsis</taxon>
    </lineage>
</organism>
<feature type="transmembrane region" description="Helical" evidence="10">
    <location>
        <begin position="883"/>
        <end position="905"/>
    </location>
</feature>
<dbReference type="InParanoid" id="D6RMK1"/>
<feature type="transmembrane region" description="Helical" evidence="10">
    <location>
        <begin position="660"/>
        <end position="690"/>
    </location>
</feature>
<dbReference type="eggNOG" id="KOG3724">
    <property type="taxonomic scope" value="Eukaryota"/>
</dbReference>
<evidence type="ECO:0000313" key="16">
    <source>
        <dbReference type="Proteomes" id="UP000001861"/>
    </source>
</evidence>
<comment type="caution">
    <text evidence="15">The sequence shown here is derived from an EMBL/GenBank/DDBJ whole genome shotgun (WGS) entry which is preliminary data.</text>
</comment>
<keyword evidence="8 10" id="KW-1133">Transmembrane helix</keyword>
<dbReference type="GO" id="GO:0015031">
    <property type="term" value="P:protein transport"/>
    <property type="evidence" value="ECO:0007669"/>
    <property type="project" value="UniProtKB-KW"/>
</dbReference>
<keyword evidence="3 10" id="KW-0813">Transport</keyword>
<keyword evidence="12" id="KW-0732">Signal</keyword>
<dbReference type="Pfam" id="PF07819">
    <property type="entry name" value="PGAP1"/>
    <property type="match status" value="1"/>
</dbReference>
<accession>D6RMK1</accession>
<evidence type="ECO:0000256" key="12">
    <source>
        <dbReference type="SAM" id="SignalP"/>
    </source>
</evidence>
<feature type="region of interest" description="Disordered" evidence="11">
    <location>
        <begin position="754"/>
        <end position="780"/>
    </location>
</feature>
<dbReference type="VEuPathDB" id="FungiDB:CC1G_14687"/>
<feature type="chain" id="PRO_5003087704" description="GPI inositol-deacylase" evidence="12">
    <location>
        <begin position="22"/>
        <end position="928"/>
    </location>
</feature>
<evidence type="ECO:0000256" key="3">
    <source>
        <dbReference type="ARBA" id="ARBA00022448"/>
    </source>
</evidence>
<dbReference type="OMA" id="WVRNLAV"/>
<evidence type="ECO:0000256" key="7">
    <source>
        <dbReference type="ARBA" id="ARBA00022927"/>
    </source>
</evidence>
<dbReference type="GO" id="GO:0005789">
    <property type="term" value="C:endoplasmic reticulum membrane"/>
    <property type="evidence" value="ECO:0007669"/>
    <property type="project" value="UniProtKB-SubCell"/>
</dbReference>
<keyword evidence="9 10" id="KW-0472">Membrane</keyword>
<dbReference type="GeneID" id="9378255"/>
<proteinExistence type="inferred from homology"/>
<feature type="transmembrane region" description="Helical" evidence="10">
    <location>
        <begin position="860"/>
        <end position="877"/>
    </location>
</feature>
<keyword evidence="6 10" id="KW-0256">Endoplasmic reticulum</keyword>
<reference evidence="15 16" key="1">
    <citation type="journal article" date="2010" name="Proc. Natl. Acad. Sci. U.S.A.">
        <title>Insights into evolution of multicellular fungi from the assembled chromosomes of the mushroom Coprinopsis cinerea (Coprinus cinereus).</title>
        <authorList>
            <person name="Stajich J.E."/>
            <person name="Wilke S.K."/>
            <person name="Ahren D."/>
            <person name="Au C.H."/>
            <person name="Birren B.W."/>
            <person name="Borodovsky M."/>
            <person name="Burns C."/>
            <person name="Canback B."/>
            <person name="Casselton L.A."/>
            <person name="Cheng C.K."/>
            <person name="Deng J."/>
            <person name="Dietrich F.S."/>
            <person name="Fargo D.C."/>
            <person name="Farman M.L."/>
            <person name="Gathman A.C."/>
            <person name="Goldberg J."/>
            <person name="Guigo R."/>
            <person name="Hoegger P.J."/>
            <person name="Hooker J.B."/>
            <person name="Huggins A."/>
            <person name="James T.Y."/>
            <person name="Kamada T."/>
            <person name="Kilaru S."/>
            <person name="Kodira C."/>
            <person name="Kues U."/>
            <person name="Kupfer D."/>
            <person name="Kwan H.S."/>
            <person name="Lomsadze A."/>
            <person name="Li W."/>
            <person name="Lilly W.W."/>
            <person name="Ma L.J."/>
            <person name="Mackey A.J."/>
            <person name="Manning G."/>
            <person name="Martin F."/>
            <person name="Muraguchi H."/>
            <person name="Natvig D.O."/>
            <person name="Palmerini H."/>
            <person name="Ramesh M.A."/>
            <person name="Rehmeyer C.J."/>
            <person name="Roe B.A."/>
            <person name="Shenoy N."/>
            <person name="Stanke M."/>
            <person name="Ter-Hovhannisyan V."/>
            <person name="Tunlid A."/>
            <person name="Velagapudi R."/>
            <person name="Vision T.J."/>
            <person name="Zeng Q."/>
            <person name="Zolan M.E."/>
            <person name="Pukkila P.J."/>
        </authorList>
    </citation>
    <scope>NUCLEOTIDE SEQUENCE [LARGE SCALE GENOMIC DNA]</scope>
    <source>
        <strain evidence="16">Okayama-7 / 130 / ATCC MYA-4618 / FGSC 9003</strain>
    </source>
</reference>
<dbReference type="GO" id="GO:0006888">
    <property type="term" value="P:endoplasmic reticulum to Golgi vesicle-mediated transport"/>
    <property type="evidence" value="ECO:0007669"/>
    <property type="project" value="TreeGrafter"/>
</dbReference>
<dbReference type="OrthoDB" id="348976at2759"/>
<dbReference type="Pfam" id="PF25140">
    <property type="entry name" value="PGAP1_TMD"/>
    <property type="match status" value="1"/>
</dbReference>
<evidence type="ECO:0000256" key="6">
    <source>
        <dbReference type="ARBA" id="ARBA00022824"/>
    </source>
</evidence>
<evidence type="ECO:0000256" key="4">
    <source>
        <dbReference type="ARBA" id="ARBA00022692"/>
    </source>
</evidence>
<name>D6RMK1_COPC7</name>
<dbReference type="Gene3D" id="3.40.50.1820">
    <property type="entry name" value="alpha/beta hydrolase"/>
    <property type="match status" value="1"/>
</dbReference>
<feature type="transmembrane region" description="Helical" evidence="10">
    <location>
        <begin position="793"/>
        <end position="811"/>
    </location>
</feature>
<keyword evidence="7 10" id="KW-0653">Protein transport</keyword>
<dbReference type="GO" id="GO:0006505">
    <property type="term" value="P:GPI anchor metabolic process"/>
    <property type="evidence" value="ECO:0007669"/>
    <property type="project" value="TreeGrafter"/>
</dbReference>
<dbReference type="FunCoup" id="D6RMK1">
    <property type="interactions" value="167"/>
</dbReference>
<feature type="signal peptide" evidence="12">
    <location>
        <begin position="1"/>
        <end position="21"/>
    </location>
</feature>
<dbReference type="EC" id="3.1.-.-" evidence="10"/>
<feature type="transmembrane region" description="Helical" evidence="10">
    <location>
        <begin position="831"/>
        <end position="848"/>
    </location>
</feature>
<evidence type="ECO:0000256" key="8">
    <source>
        <dbReference type="ARBA" id="ARBA00022989"/>
    </source>
</evidence>
<feature type="transmembrane region" description="Helical" evidence="10">
    <location>
        <begin position="602"/>
        <end position="624"/>
    </location>
</feature>
<dbReference type="PANTHER" id="PTHR15495">
    <property type="entry name" value="NEGATIVE REGULATOR OF VESICLE FORMATION-RELATED"/>
    <property type="match status" value="1"/>
</dbReference>
<evidence type="ECO:0000256" key="2">
    <source>
        <dbReference type="ARBA" id="ARBA00006931"/>
    </source>
</evidence>